<feature type="domain" description="SnoaL-like" evidence="1">
    <location>
        <begin position="7"/>
        <end position="105"/>
    </location>
</feature>
<dbReference type="EMBL" id="AQRA01000006">
    <property type="protein sequence ID" value="EZH73270.1"/>
    <property type="molecule type" value="Genomic_DNA"/>
</dbReference>
<gene>
    <name evidence="2" type="ORF">ATO12_19915</name>
</gene>
<dbReference type="InterPro" id="IPR032710">
    <property type="entry name" value="NTF2-like_dom_sf"/>
</dbReference>
<protein>
    <recommendedName>
        <fullName evidence="1">SnoaL-like domain-containing protein</fullName>
    </recommendedName>
</protein>
<dbReference type="Gene3D" id="3.10.450.50">
    <property type="match status" value="1"/>
</dbReference>
<name>A0A023BTF9_9FLAO</name>
<keyword evidence="3" id="KW-1185">Reference proteome</keyword>
<reference evidence="2 3" key="1">
    <citation type="submission" date="2014-04" db="EMBL/GenBank/DDBJ databases">
        <title>Aquimarina sp. 22II-S11-z7 Genome Sequencing.</title>
        <authorList>
            <person name="Lai Q."/>
        </authorList>
    </citation>
    <scope>NUCLEOTIDE SEQUENCE [LARGE SCALE GENOMIC DNA]</scope>
    <source>
        <strain evidence="2 3">22II-S11-z7</strain>
    </source>
</reference>
<sequence>MNPEKIVQEQLEAYNNRNLSDFLSFYVEDVKIYNFPDSEPFINDSSKLKEVYQDVFENSPKLKATITNRIVFDNKVIDREQVTGRKGIDFIEVVVIYEIENNLISKVHFIRK</sequence>
<dbReference type="OrthoDB" id="9797498at2"/>
<dbReference type="PIRSF" id="PIRSF030561">
    <property type="entry name" value="UCP030561"/>
    <property type="match status" value="1"/>
</dbReference>
<dbReference type="Proteomes" id="UP000023541">
    <property type="component" value="Unassembled WGS sequence"/>
</dbReference>
<evidence type="ECO:0000259" key="1">
    <source>
        <dbReference type="Pfam" id="PF12680"/>
    </source>
</evidence>
<comment type="caution">
    <text evidence="2">The sequence shown here is derived from an EMBL/GenBank/DDBJ whole genome shotgun (WGS) entry which is preliminary data.</text>
</comment>
<evidence type="ECO:0000313" key="3">
    <source>
        <dbReference type="Proteomes" id="UP000023541"/>
    </source>
</evidence>
<accession>A0A023BTF9</accession>
<dbReference type="RefSeq" id="WP_034243163.1">
    <property type="nucleotide sequence ID" value="NZ_AQRA01000006.1"/>
</dbReference>
<proteinExistence type="predicted"/>
<dbReference type="InterPro" id="IPR037401">
    <property type="entry name" value="SnoaL-like"/>
</dbReference>
<dbReference type="AlphaFoldDB" id="A0A023BTF9"/>
<evidence type="ECO:0000313" key="2">
    <source>
        <dbReference type="EMBL" id="EZH73270.1"/>
    </source>
</evidence>
<dbReference type="STRING" id="1317122.ATO12_19915"/>
<dbReference type="Pfam" id="PF12680">
    <property type="entry name" value="SnoaL_2"/>
    <property type="match status" value="1"/>
</dbReference>
<organism evidence="2 3">
    <name type="scientific">Aquimarina atlantica</name>
    <dbReference type="NCBI Taxonomy" id="1317122"/>
    <lineage>
        <taxon>Bacteria</taxon>
        <taxon>Pseudomonadati</taxon>
        <taxon>Bacteroidota</taxon>
        <taxon>Flavobacteriia</taxon>
        <taxon>Flavobacteriales</taxon>
        <taxon>Flavobacteriaceae</taxon>
        <taxon>Aquimarina</taxon>
    </lineage>
</organism>
<dbReference type="eggNOG" id="COG4538">
    <property type="taxonomic scope" value="Bacteria"/>
</dbReference>
<dbReference type="SUPFAM" id="SSF54427">
    <property type="entry name" value="NTF2-like"/>
    <property type="match status" value="1"/>
</dbReference>
<dbReference type="InterPro" id="IPR008317">
    <property type="entry name" value="UCP030561"/>
</dbReference>